<evidence type="ECO:0000256" key="4">
    <source>
        <dbReference type="ARBA" id="ARBA00040269"/>
    </source>
</evidence>
<dbReference type="PANTHER" id="PTHR46200">
    <property type="entry name" value="GATOR COMPLEX PROTEIN WDR24"/>
    <property type="match status" value="1"/>
</dbReference>
<dbReference type="GO" id="GO:0034198">
    <property type="term" value="P:cellular response to amino acid starvation"/>
    <property type="evidence" value="ECO:0007669"/>
    <property type="project" value="TreeGrafter"/>
</dbReference>
<feature type="transmembrane region" description="Helical" evidence="7">
    <location>
        <begin position="1026"/>
        <end position="1053"/>
    </location>
</feature>
<evidence type="ECO:0000256" key="6">
    <source>
        <dbReference type="SAM" id="MobiDB-lite"/>
    </source>
</evidence>
<dbReference type="SMART" id="SM00320">
    <property type="entry name" value="WD40"/>
    <property type="match status" value="6"/>
</dbReference>
<dbReference type="AlphaFoldDB" id="A0A914HW39"/>
<feature type="repeat" description="WD" evidence="5">
    <location>
        <begin position="95"/>
        <end position="137"/>
    </location>
</feature>
<dbReference type="PROSITE" id="PS50082">
    <property type="entry name" value="WD_REPEATS_2"/>
    <property type="match status" value="2"/>
</dbReference>
<dbReference type="InterPro" id="IPR037590">
    <property type="entry name" value="WDR24"/>
</dbReference>
<feature type="repeat" description="WD" evidence="5">
    <location>
        <begin position="185"/>
        <end position="220"/>
    </location>
</feature>
<dbReference type="GO" id="GO:0005774">
    <property type="term" value="C:vacuolar membrane"/>
    <property type="evidence" value="ECO:0007669"/>
    <property type="project" value="TreeGrafter"/>
</dbReference>
<accession>A0A914HW39</accession>
<keyword evidence="7" id="KW-0812">Transmembrane</keyword>
<feature type="compositionally biased region" description="Low complexity" evidence="6">
    <location>
        <begin position="684"/>
        <end position="708"/>
    </location>
</feature>
<dbReference type="GO" id="GO:1904263">
    <property type="term" value="P:positive regulation of TORC1 signaling"/>
    <property type="evidence" value="ECO:0007669"/>
    <property type="project" value="TreeGrafter"/>
</dbReference>
<feature type="compositionally biased region" description="Acidic residues" evidence="6">
    <location>
        <begin position="720"/>
        <end position="736"/>
    </location>
</feature>
<dbReference type="InterPro" id="IPR001680">
    <property type="entry name" value="WD40_rpt"/>
</dbReference>
<keyword evidence="3" id="KW-0677">Repeat</keyword>
<evidence type="ECO:0000313" key="9">
    <source>
        <dbReference type="Proteomes" id="UP000887572"/>
    </source>
</evidence>
<dbReference type="InterPro" id="IPR049566">
    <property type="entry name" value="WDR59_RTC1-like_RING_Znf"/>
</dbReference>
<dbReference type="PANTHER" id="PTHR46200:SF1">
    <property type="entry name" value="GATOR COMPLEX PROTEIN WDR24"/>
    <property type="match status" value="1"/>
</dbReference>
<dbReference type="GO" id="GO:0061700">
    <property type="term" value="C:GATOR2 complex"/>
    <property type="evidence" value="ECO:0007669"/>
    <property type="project" value="TreeGrafter"/>
</dbReference>
<dbReference type="InterPro" id="IPR036322">
    <property type="entry name" value="WD40_repeat_dom_sf"/>
</dbReference>
<keyword evidence="9" id="KW-1185">Reference proteome</keyword>
<evidence type="ECO:0000256" key="2">
    <source>
        <dbReference type="ARBA" id="ARBA00022574"/>
    </source>
</evidence>
<keyword evidence="7" id="KW-0472">Membrane</keyword>
<comment type="similarity">
    <text evidence="1">Belongs to the WD repeat WDR24 family.</text>
</comment>
<feature type="compositionally biased region" description="Basic and acidic residues" evidence="6">
    <location>
        <begin position="665"/>
        <end position="680"/>
    </location>
</feature>
<dbReference type="Proteomes" id="UP000887572">
    <property type="component" value="Unplaced"/>
</dbReference>
<evidence type="ECO:0000256" key="5">
    <source>
        <dbReference type="PROSITE-ProRule" id="PRU00221"/>
    </source>
</evidence>
<feature type="transmembrane region" description="Helical" evidence="7">
    <location>
        <begin position="940"/>
        <end position="961"/>
    </location>
</feature>
<dbReference type="GO" id="GO:0016239">
    <property type="term" value="P:positive regulation of macroautophagy"/>
    <property type="evidence" value="ECO:0007669"/>
    <property type="project" value="TreeGrafter"/>
</dbReference>
<protein>
    <recommendedName>
        <fullName evidence="4">GATOR2 complex protein WDR24</fullName>
    </recommendedName>
</protein>
<dbReference type="CDD" id="cd16693">
    <property type="entry name" value="mRING-H2-C3H3C2_WDR24"/>
    <property type="match status" value="1"/>
</dbReference>
<dbReference type="PROSITE" id="PS50294">
    <property type="entry name" value="WD_REPEATS_REGION"/>
    <property type="match status" value="1"/>
</dbReference>
<feature type="region of interest" description="Disordered" evidence="6">
    <location>
        <begin position="633"/>
        <end position="736"/>
    </location>
</feature>
<reference evidence="10" key="1">
    <citation type="submission" date="2022-11" db="UniProtKB">
        <authorList>
            <consortium name="WormBaseParasite"/>
        </authorList>
    </citation>
    <scope>IDENTIFICATION</scope>
</reference>
<feature type="domain" description="WDR59/RTC1-like RING zinc finger" evidence="8">
    <location>
        <begin position="880"/>
        <end position="927"/>
    </location>
</feature>
<dbReference type="Pfam" id="PF00400">
    <property type="entry name" value="WD40"/>
    <property type="match status" value="3"/>
</dbReference>
<keyword evidence="7" id="KW-1133">Transmembrane helix</keyword>
<dbReference type="InterPro" id="IPR015943">
    <property type="entry name" value="WD40/YVTN_repeat-like_dom_sf"/>
</dbReference>
<feature type="compositionally biased region" description="Basic residues" evidence="6">
    <location>
        <begin position="633"/>
        <end position="645"/>
    </location>
</feature>
<proteinExistence type="inferred from homology"/>
<organism evidence="9 10">
    <name type="scientific">Globodera rostochiensis</name>
    <name type="common">Golden nematode worm</name>
    <name type="synonym">Heterodera rostochiensis</name>
    <dbReference type="NCBI Taxonomy" id="31243"/>
    <lineage>
        <taxon>Eukaryota</taxon>
        <taxon>Metazoa</taxon>
        <taxon>Ecdysozoa</taxon>
        <taxon>Nematoda</taxon>
        <taxon>Chromadorea</taxon>
        <taxon>Rhabditida</taxon>
        <taxon>Tylenchina</taxon>
        <taxon>Tylenchomorpha</taxon>
        <taxon>Tylenchoidea</taxon>
        <taxon>Heteroderidae</taxon>
        <taxon>Heteroderinae</taxon>
        <taxon>Globodera</taxon>
    </lineage>
</organism>
<evidence type="ECO:0000256" key="7">
    <source>
        <dbReference type="SAM" id="Phobius"/>
    </source>
</evidence>
<dbReference type="Gene3D" id="2.130.10.10">
    <property type="entry name" value="YVTN repeat-like/Quinoprotein amine dehydrogenase"/>
    <property type="match status" value="2"/>
</dbReference>
<evidence type="ECO:0000256" key="3">
    <source>
        <dbReference type="ARBA" id="ARBA00022737"/>
    </source>
</evidence>
<dbReference type="SUPFAM" id="SSF50978">
    <property type="entry name" value="WD40 repeat-like"/>
    <property type="match status" value="1"/>
</dbReference>
<feature type="transmembrane region" description="Helical" evidence="7">
    <location>
        <begin position="1001"/>
        <end position="1020"/>
    </location>
</feature>
<evidence type="ECO:0000259" key="8">
    <source>
        <dbReference type="Pfam" id="PF17120"/>
    </source>
</evidence>
<dbReference type="GO" id="GO:0005829">
    <property type="term" value="C:cytosol"/>
    <property type="evidence" value="ECO:0007669"/>
    <property type="project" value="TreeGrafter"/>
</dbReference>
<evidence type="ECO:0000256" key="1">
    <source>
        <dbReference type="ARBA" id="ARBA00008134"/>
    </source>
</evidence>
<dbReference type="Pfam" id="PF17120">
    <property type="entry name" value="zf-RING_16"/>
    <property type="match status" value="1"/>
</dbReference>
<dbReference type="WBParaSite" id="Gr19_v10_g5021.t1">
    <property type="protein sequence ID" value="Gr19_v10_g5021.t1"/>
    <property type="gene ID" value="Gr19_v10_g5021"/>
</dbReference>
<keyword evidence="2 5" id="KW-0853">WD repeat</keyword>
<name>A0A914HW39_GLORO</name>
<sequence length="1087" mass="121287">MSPIVAETYEALESLSTNRDRSRVAVIGRTVAKVYAVHENRLELRTERSKPRTAMYFSGSIAWSPLKENLVAAASSNGCIFLWDPQSSHSIERAYKAHKQLATKVCFNEFNENLMVSGSKDSTVWLYDLRSPEPSTCFASNCDDSIRDIQFCMESKLQDTFVTAGDSGTIRFWDARRPDRALKEFIAHSSQVYSVALNPQPQSKNLIATAGRDKYIRIWDWSKNTPHFIYTVETMAIVTRVSWCPDNSWHVACCFAPPSGFVYSDNIVYVWDIRRPFIPFASFDAHSKTCTDMSWSRFGSGDRFFSCGKDGKLIINFADNAQHPILYANSVALDANSPFDDIAVAVPSDLRKSSSIADPFRRKVPSTLFCAMPSDPFLMTARTTAYFAENYKMIGGTVEELCEHNAKAAERIFRDRLAYTWRMVALLCTQTELGAIRPKFSSAAKTSMQSVGGGSGGTSNHFHHRFRRSLSSNYLLGKDHQEISHHRYNYKNRILHGSGHSADDRTAGLPKLDKDFPSTAAIPAAMRVSGSLSVAAQQHGECDAFGALDLFFGADELNLGGIIDFGFGDQQLEKGAMNCISRRSIISSSIVDLSQLREEAFAMHSHGTSANRRRKLASDGTMTVETFCVRQKQINRKRRTPRRQKSSPFFGCDALNSKSTEGSFDLDKNDVRDENDRGDVEGMASNSSGNGSFASSIPPFSPSSAFESDGSHGNKVKLGEDEETEDESECSNEDEQLSEFAGDLLEQISSSSPNALQKCNSGALLFFDPIPSLRALFDHYSSMGDIQMSATLCMIMGERVVESGLVSAAQAELWLLGYLELLERLRLWRVAALLVKCCFRPKINQLSIESTFMKVWCTSCRNTALSRASPRCKSCQRLHNYNCCICETRVRGLWTTCNGCGHGGHLEHLREWFAQWEQCPVPGCGHLVKRQMASLVDRFLMKWNGIPMLFGAATCGTFYALNNRWFRGQYVGGKFGSIDMKTAEQLFQERRRKELMMHLEAASYVGSVALSIIATGAILRSLPKKFWFSSSVGIVVSGIGFRIGALVVGALLVDGPMYAYTEWLQKRTEGRQEHRQEMLTMAQPNHQ</sequence>
<evidence type="ECO:0000313" key="10">
    <source>
        <dbReference type="WBParaSite" id="Gr19_v10_g5021.t1"/>
    </source>
</evidence>